<dbReference type="OrthoDB" id="7478445at2759"/>
<dbReference type="EMBL" id="BGZK01000603">
    <property type="protein sequence ID" value="GBP52445.1"/>
    <property type="molecule type" value="Genomic_DNA"/>
</dbReference>
<feature type="compositionally biased region" description="Acidic residues" evidence="1">
    <location>
        <begin position="234"/>
        <end position="261"/>
    </location>
</feature>
<feature type="compositionally biased region" description="Basic and acidic residues" evidence="1">
    <location>
        <begin position="281"/>
        <end position="295"/>
    </location>
</feature>
<organism evidence="2 3">
    <name type="scientific">Eumeta variegata</name>
    <name type="common">Bagworm moth</name>
    <name type="synonym">Eumeta japonica</name>
    <dbReference type="NCBI Taxonomy" id="151549"/>
    <lineage>
        <taxon>Eukaryota</taxon>
        <taxon>Metazoa</taxon>
        <taxon>Ecdysozoa</taxon>
        <taxon>Arthropoda</taxon>
        <taxon>Hexapoda</taxon>
        <taxon>Insecta</taxon>
        <taxon>Pterygota</taxon>
        <taxon>Neoptera</taxon>
        <taxon>Endopterygota</taxon>
        <taxon>Lepidoptera</taxon>
        <taxon>Glossata</taxon>
        <taxon>Ditrysia</taxon>
        <taxon>Tineoidea</taxon>
        <taxon>Psychidae</taxon>
        <taxon>Oiketicinae</taxon>
        <taxon>Eumeta</taxon>
    </lineage>
</organism>
<evidence type="ECO:0000256" key="1">
    <source>
        <dbReference type="SAM" id="MobiDB-lite"/>
    </source>
</evidence>
<reference evidence="2 3" key="1">
    <citation type="journal article" date="2019" name="Commun. Biol.">
        <title>The bagworm genome reveals a unique fibroin gene that provides high tensile strength.</title>
        <authorList>
            <person name="Kono N."/>
            <person name="Nakamura H."/>
            <person name="Ohtoshi R."/>
            <person name="Tomita M."/>
            <person name="Numata K."/>
            <person name="Arakawa K."/>
        </authorList>
    </citation>
    <scope>NUCLEOTIDE SEQUENCE [LARGE SCALE GENOMIC DNA]</scope>
</reference>
<gene>
    <name evidence="2" type="ORF">EVAR_39904_1</name>
</gene>
<feature type="region of interest" description="Disordered" evidence="1">
    <location>
        <begin position="154"/>
        <end position="306"/>
    </location>
</feature>
<accession>A0A4C1WQP9</accession>
<dbReference type="Proteomes" id="UP000299102">
    <property type="component" value="Unassembled WGS sequence"/>
</dbReference>
<protein>
    <submittedName>
        <fullName evidence="2">Uncharacterized protein</fullName>
    </submittedName>
</protein>
<feature type="compositionally biased region" description="Acidic residues" evidence="1">
    <location>
        <begin position="297"/>
        <end position="306"/>
    </location>
</feature>
<comment type="caution">
    <text evidence="2">The sequence shown here is derived from an EMBL/GenBank/DDBJ whole genome shotgun (WGS) entry which is preliminary data.</text>
</comment>
<evidence type="ECO:0000313" key="3">
    <source>
        <dbReference type="Proteomes" id="UP000299102"/>
    </source>
</evidence>
<sequence length="306" mass="33146">MSRFSAPRPFPLLFRVPILRHCDACVANFTVAEFRFFVMGSRMEPTSRLWLMTSSIDIKDERIHSMFTQAEPPAEANILNIYNEVYEKVFIANFRVVIERRAARGFESSFLLHLAAGVCKIKLKARRCGASAGGGAAPRWRWVRGVPAQCASPARAPFERTASSGDPVSQEPGQQHRRPSFAPARQRRKVTETATEEVTSTETPKESPVKKSPAKKAESNGATENGAEDAAPADGDEPAPAENGDAEDSNDATENGDDADDAAEKKEVGVKRKSTAGDGEVTDKTTPEKKAKVADEAPADADEVAA</sequence>
<dbReference type="AlphaFoldDB" id="A0A4C1WQP9"/>
<name>A0A4C1WQP9_EUMVA</name>
<feature type="compositionally biased region" description="Polar residues" evidence="1">
    <location>
        <begin position="161"/>
        <end position="173"/>
    </location>
</feature>
<evidence type="ECO:0000313" key="2">
    <source>
        <dbReference type="EMBL" id="GBP52445.1"/>
    </source>
</evidence>
<feature type="compositionally biased region" description="Low complexity" evidence="1">
    <location>
        <begin position="192"/>
        <end position="202"/>
    </location>
</feature>
<proteinExistence type="predicted"/>
<keyword evidence="3" id="KW-1185">Reference proteome</keyword>